<dbReference type="AlphaFoldDB" id="A0A6G4NSW6"/>
<feature type="non-terminal residue" evidence="2">
    <location>
        <position position="30"/>
    </location>
</feature>
<name>A0A6G4NSW6_ECOLX</name>
<keyword evidence="2" id="KW-0808">Transferase</keyword>
<sequence length="30" mass="3262">MHTRKAITEALQKLGVQTGDLLMVHASLKA</sequence>
<organism evidence="2">
    <name type="scientific">Escherichia coli</name>
    <dbReference type="NCBI Taxonomy" id="562"/>
    <lineage>
        <taxon>Bacteria</taxon>
        <taxon>Pseudomonadati</taxon>
        <taxon>Pseudomonadota</taxon>
        <taxon>Gammaproteobacteria</taxon>
        <taxon>Enterobacterales</taxon>
        <taxon>Enterobacteriaceae</taxon>
        <taxon>Escherichia</taxon>
    </lineage>
</organism>
<proteinExistence type="predicted"/>
<evidence type="ECO:0000313" key="1">
    <source>
        <dbReference type="EMBL" id="NGG71040.1"/>
    </source>
</evidence>
<protein>
    <submittedName>
        <fullName evidence="2">AAC(3) family aminoglycoside 3-N-acetyltransferase</fullName>
    </submittedName>
</protein>
<accession>A0A6G4NSW6</accession>
<dbReference type="EMBL" id="JAAJSE010000191">
    <property type="protein sequence ID" value="NGG71082.1"/>
    <property type="molecule type" value="Genomic_DNA"/>
</dbReference>
<dbReference type="InterPro" id="IPR028345">
    <property type="entry name" value="Antibiotic_NAT-like"/>
</dbReference>
<dbReference type="EMBL" id="JAAJSE010000144">
    <property type="protein sequence ID" value="NGG71040.1"/>
    <property type="molecule type" value="Genomic_DNA"/>
</dbReference>
<evidence type="ECO:0000313" key="2">
    <source>
        <dbReference type="EMBL" id="NGG71082.1"/>
    </source>
</evidence>
<dbReference type="GO" id="GO:0016740">
    <property type="term" value="F:transferase activity"/>
    <property type="evidence" value="ECO:0007669"/>
    <property type="project" value="UniProtKB-KW"/>
</dbReference>
<dbReference type="SUPFAM" id="SSF110710">
    <property type="entry name" value="TTHA0583/YokD-like"/>
    <property type="match status" value="1"/>
</dbReference>
<comment type="caution">
    <text evidence="2">The sequence shown here is derived from an EMBL/GenBank/DDBJ whole genome shotgun (WGS) entry which is preliminary data.</text>
</comment>
<gene>
    <name evidence="1" type="ORF">G5609_26125</name>
    <name evidence="2" type="ORF">G5609_26420</name>
</gene>
<reference evidence="2" key="1">
    <citation type="submission" date="2020-02" db="EMBL/GenBank/DDBJ databases">
        <title>WGS of Carbapenem-Resistant Entrobacteriaceae.</title>
        <authorList>
            <person name="Tokajian S."/>
            <person name="El Chaar M."/>
            <person name="El Khoury M."/>
        </authorList>
    </citation>
    <scope>NUCLEOTIDE SEQUENCE</scope>
    <source>
        <strain evidence="2">ECM_49</strain>
    </source>
</reference>